<accession>A0A8T3A5B3</accession>
<evidence type="ECO:0000313" key="2">
    <source>
        <dbReference type="Proteomes" id="UP000829196"/>
    </source>
</evidence>
<dbReference type="PANTHER" id="PTHR33103:SF27">
    <property type="entry name" value="OS04G0594700 PROTEIN"/>
    <property type="match status" value="1"/>
</dbReference>
<protein>
    <submittedName>
        <fullName evidence="1">Uncharacterized protein</fullName>
    </submittedName>
</protein>
<dbReference type="AlphaFoldDB" id="A0A8T3A5B3"/>
<keyword evidence="2" id="KW-1185">Reference proteome</keyword>
<dbReference type="PANTHER" id="PTHR33103">
    <property type="entry name" value="OS01G0153900 PROTEIN"/>
    <property type="match status" value="1"/>
</dbReference>
<gene>
    <name evidence="1" type="ORF">KFK09_029101</name>
</gene>
<reference evidence="1" key="1">
    <citation type="journal article" date="2022" name="Front. Genet.">
        <title>Chromosome-Scale Assembly of the Dendrobium nobile Genome Provides Insights Into the Molecular Mechanism of the Biosynthesis of the Medicinal Active Ingredient of Dendrobium.</title>
        <authorList>
            <person name="Xu Q."/>
            <person name="Niu S.-C."/>
            <person name="Li K.-L."/>
            <person name="Zheng P.-J."/>
            <person name="Zhang X.-J."/>
            <person name="Jia Y."/>
            <person name="Liu Y."/>
            <person name="Niu Y.-X."/>
            <person name="Yu L.-H."/>
            <person name="Chen D.-F."/>
            <person name="Zhang G.-Q."/>
        </authorList>
    </citation>
    <scope>NUCLEOTIDE SEQUENCE</scope>
    <source>
        <tissue evidence="1">Leaf</tissue>
    </source>
</reference>
<dbReference type="OrthoDB" id="10545910at2759"/>
<sequence length="157" mass="17480">MLVFPQHASHYGCEKQILKLVEITSAKWTCSASCIKCYVDNGWKYLLSTPCKHGLREAEFIEQNPKLQNGGSDSGGGFVENSKRFMVADNLHISPISSISLIMTKGIDFLISDVVEKEVIVDKAKVLSLLGVMLISKSVLTDVFAPKQKRRSICHYM</sequence>
<dbReference type="Proteomes" id="UP000829196">
    <property type="component" value="Unassembled WGS sequence"/>
</dbReference>
<organism evidence="1 2">
    <name type="scientific">Dendrobium nobile</name>
    <name type="common">Orchid</name>
    <dbReference type="NCBI Taxonomy" id="94219"/>
    <lineage>
        <taxon>Eukaryota</taxon>
        <taxon>Viridiplantae</taxon>
        <taxon>Streptophyta</taxon>
        <taxon>Embryophyta</taxon>
        <taxon>Tracheophyta</taxon>
        <taxon>Spermatophyta</taxon>
        <taxon>Magnoliopsida</taxon>
        <taxon>Liliopsida</taxon>
        <taxon>Asparagales</taxon>
        <taxon>Orchidaceae</taxon>
        <taxon>Epidendroideae</taxon>
        <taxon>Malaxideae</taxon>
        <taxon>Dendrobiinae</taxon>
        <taxon>Dendrobium</taxon>
    </lineage>
</organism>
<dbReference type="InterPro" id="IPR007750">
    <property type="entry name" value="DUF674"/>
</dbReference>
<dbReference type="EMBL" id="JAGYWB010000019">
    <property type="protein sequence ID" value="KAI0489259.1"/>
    <property type="molecule type" value="Genomic_DNA"/>
</dbReference>
<evidence type="ECO:0000313" key="1">
    <source>
        <dbReference type="EMBL" id="KAI0489259.1"/>
    </source>
</evidence>
<proteinExistence type="predicted"/>
<dbReference type="Pfam" id="PF05056">
    <property type="entry name" value="DUF674"/>
    <property type="match status" value="1"/>
</dbReference>
<name>A0A8T3A5B3_DENNO</name>
<comment type="caution">
    <text evidence="1">The sequence shown here is derived from an EMBL/GenBank/DDBJ whole genome shotgun (WGS) entry which is preliminary data.</text>
</comment>